<dbReference type="Proteomes" id="UP000219331">
    <property type="component" value="Unassembled WGS sequence"/>
</dbReference>
<dbReference type="CDD" id="cd02440">
    <property type="entry name" value="AdoMet_MTases"/>
    <property type="match status" value="1"/>
</dbReference>
<name>A0A285SXM9_9HYPH</name>
<dbReference type="InterPro" id="IPR029063">
    <property type="entry name" value="SAM-dependent_MTases_sf"/>
</dbReference>
<accession>A0A285SXM9</accession>
<keyword evidence="3" id="KW-1185">Reference proteome</keyword>
<gene>
    <name evidence="2" type="ORF">SAMN05421512_107170</name>
</gene>
<dbReference type="Pfam" id="PF13649">
    <property type="entry name" value="Methyltransf_25"/>
    <property type="match status" value="1"/>
</dbReference>
<dbReference type="AlphaFoldDB" id="A0A285SXM9"/>
<feature type="domain" description="Methyltransferase" evidence="1">
    <location>
        <begin position="59"/>
        <end position="156"/>
    </location>
</feature>
<reference evidence="2 3" key="1">
    <citation type="submission" date="2017-08" db="EMBL/GenBank/DDBJ databases">
        <authorList>
            <person name="de Groot N.N."/>
        </authorList>
    </citation>
    <scope>NUCLEOTIDE SEQUENCE [LARGE SCALE GENOMIC DNA]</scope>
    <source>
        <strain evidence="2 3">USBA 352</strain>
    </source>
</reference>
<dbReference type="SUPFAM" id="SSF53335">
    <property type="entry name" value="S-adenosyl-L-methionine-dependent methyltransferases"/>
    <property type="match status" value="1"/>
</dbReference>
<dbReference type="GO" id="GO:0008168">
    <property type="term" value="F:methyltransferase activity"/>
    <property type="evidence" value="ECO:0007669"/>
    <property type="project" value="UniProtKB-KW"/>
</dbReference>
<organism evidence="2 3">
    <name type="scientific">Stappia indica</name>
    <dbReference type="NCBI Taxonomy" id="538381"/>
    <lineage>
        <taxon>Bacteria</taxon>
        <taxon>Pseudomonadati</taxon>
        <taxon>Pseudomonadota</taxon>
        <taxon>Alphaproteobacteria</taxon>
        <taxon>Hyphomicrobiales</taxon>
        <taxon>Stappiaceae</taxon>
        <taxon>Stappia</taxon>
    </lineage>
</organism>
<keyword evidence="2" id="KW-0489">Methyltransferase</keyword>
<evidence type="ECO:0000313" key="3">
    <source>
        <dbReference type="Proteomes" id="UP000219331"/>
    </source>
</evidence>
<keyword evidence="2" id="KW-0808">Transferase</keyword>
<dbReference type="InterPro" id="IPR041698">
    <property type="entry name" value="Methyltransf_25"/>
</dbReference>
<protein>
    <submittedName>
        <fullName evidence="2">Phosphatidylethanolamine/phosphatidyl-N-methylethanolamine N-methyltransferase</fullName>
    </submittedName>
</protein>
<dbReference type="RefSeq" id="WP_097175433.1">
    <property type="nucleotide sequence ID" value="NZ_JAJGNR010000007.1"/>
</dbReference>
<evidence type="ECO:0000259" key="1">
    <source>
        <dbReference type="Pfam" id="PF13649"/>
    </source>
</evidence>
<dbReference type="STRING" id="538381.GCA_001696535_03711"/>
<evidence type="ECO:0000313" key="2">
    <source>
        <dbReference type="EMBL" id="SOC13447.1"/>
    </source>
</evidence>
<sequence>MLDVSARKVKGLSAKLADEFRFLRNWAEKPLTTGAVSPSGPDLSRRMASFVEIERPGPVLELGPGTGVVTHAILERGIPQSRVIALEYSDDFCRLLARRYGDMAIVQGDAYRLRDTLADVEPGTLASVVSSMPLFSRPKEERRALLMQAFELLQPGAPFIQFSYALVPPVAPEPELFSVQRSGWILKNLPPARVWVYRRTS</sequence>
<proteinExistence type="predicted"/>
<dbReference type="OrthoDB" id="9805585at2"/>
<dbReference type="Gene3D" id="3.40.50.150">
    <property type="entry name" value="Vaccinia Virus protein VP39"/>
    <property type="match status" value="1"/>
</dbReference>
<dbReference type="EMBL" id="OBML01000007">
    <property type="protein sequence ID" value="SOC13447.1"/>
    <property type="molecule type" value="Genomic_DNA"/>
</dbReference>
<dbReference type="GO" id="GO:0032259">
    <property type="term" value="P:methylation"/>
    <property type="evidence" value="ECO:0007669"/>
    <property type="project" value="UniProtKB-KW"/>
</dbReference>